<feature type="compositionally biased region" description="Pro residues" evidence="1">
    <location>
        <begin position="488"/>
        <end position="501"/>
    </location>
</feature>
<reference evidence="2" key="1">
    <citation type="journal article" date="2020" name="Fungal Divers.">
        <title>Resolving the Mortierellaceae phylogeny through synthesis of multi-gene phylogenetics and phylogenomics.</title>
        <authorList>
            <person name="Vandepol N."/>
            <person name="Liber J."/>
            <person name="Desiro A."/>
            <person name="Na H."/>
            <person name="Kennedy M."/>
            <person name="Barry K."/>
            <person name="Grigoriev I.V."/>
            <person name="Miller A.N."/>
            <person name="O'Donnell K."/>
            <person name="Stajich J.E."/>
            <person name="Bonito G."/>
        </authorList>
    </citation>
    <scope>NUCLEOTIDE SEQUENCE</scope>
    <source>
        <strain evidence="2">NVP1</strain>
    </source>
</reference>
<evidence type="ECO:0000313" key="3">
    <source>
        <dbReference type="Proteomes" id="UP000696485"/>
    </source>
</evidence>
<comment type="caution">
    <text evidence="2">The sequence shown here is derived from an EMBL/GenBank/DDBJ whole genome shotgun (WGS) entry which is preliminary data.</text>
</comment>
<feature type="region of interest" description="Disordered" evidence="1">
    <location>
        <begin position="594"/>
        <end position="621"/>
    </location>
</feature>
<feature type="compositionally biased region" description="Low complexity" evidence="1">
    <location>
        <begin position="1"/>
        <end position="18"/>
    </location>
</feature>
<sequence length="621" mass="67080">MAEQETTWTTDAAAEDTTPSYASAIIDDSRNDLTLPRLQGPLPPLPPSPSPSPSPSSPTASGLQATLELDSDTIDIYDRSNDSFQYSLKGTVELNWTGDKELLLKEARIDFLGYADTAVLRYESGISNNHNSTTATETPVHHTHDFIPTPFVLAPATPTSTTTIPTKHHESLAIDITLPGHLPDSTNISIGRIRYELQVTLELTFAAGTKAASTESIILRKPVLIHRIVYPSAFLQPRVALGLDSGGVEIQVKVPRLLHCENTLLAVEISAKPRARNVKLKKAKVVFEQIETDRYQRTAPIAAVPKALPLSSGSSNHGSSLHQEQHTSSGPPPPPRLLTQRISRPLEVDFEEPTTELETQTLNLQLVLSSELCVDVQSSWLQISHSLRVEIEYSTDEEEEAYMTTLPLLLQDQKPIDAPQGDLDLSATVLDHLEEDRDFRGESEVLQDYDDIDHGDLLDEDGKPKYSVDEKQPIVDSGTGGPSALSPTIPPPSIPPPPPPSTDTDARIVLPPDTVSHHTPDPSSVSVRSSTFVSQYAVATEEIPIRVVRVVATGLVDATTIAQAAGETEAGLPTYESVIEATGLPAYAEEKLEDDHEEAEASGAATGVLGGAARRLEGDDA</sequence>
<evidence type="ECO:0000256" key="1">
    <source>
        <dbReference type="SAM" id="MobiDB-lite"/>
    </source>
</evidence>
<gene>
    <name evidence="2" type="ORF">BG006_009990</name>
</gene>
<dbReference type="AlphaFoldDB" id="A0A9P5SQE7"/>
<evidence type="ECO:0008006" key="4">
    <source>
        <dbReference type="Google" id="ProtNLM"/>
    </source>
</evidence>
<feature type="compositionally biased region" description="Low complexity" evidence="1">
    <location>
        <begin position="310"/>
        <end position="322"/>
    </location>
</feature>
<feature type="compositionally biased region" description="Pro residues" evidence="1">
    <location>
        <begin position="41"/>
        <end position="56"/>
    </location>
</feature>
<feature type="region of interest" description="Disordered" evidence="1">
    <location>
        <begin position="1"/>
        <end position="63"/>
    </location>
</feature>
<name>A0A9P5SQE7_9FUNG</name>
<dbReference type="InterPro" id="IPR014752">
    <property type="entry name" value="Arrestin-like_C"/>
</dbReference>
<evidence type="ECO:0000313" key="2">
    <source>
        <dbReference type="EMBL" id="KAF9336015.1"/>
    </source>
</evidence>
<dbReference type="Gene3D" id="2.60.40.640">
    <property type="match status" value="1"/>
</dbReference>
<proteinExistence type="predicted"/>
<feature type="compositionally biased region" description="Basic and acidic residues" evidence="1">
    <location>
        <begin position="452"/>
        <end position="473"/>
    </location>
</feature>
<dbReference type="EMBL" id="JAAAUY010000076">
    <property type="protein sequence ID" value="KAF9336015.1"/>
    <property type="molecule type" value="Genomic_DNA"/>
</dbReference>
<dbReference type="Proteomes" id="UP000696485">
    <property type="component" value="Unassembled WGS sequence"/>
</dbReference>
<organism evidence="2 3">
    <name type="scientific">Podila minutissima</name>
    <dbReference type="NCBI Taxonomy" id="64525"/>
    <lineage>
        <taxon>Eukaryota</taxon>
        <taxon>Fungi</taxon>
        <taxon>Fungi incertae sedis</taxon>
        <taxon>Mucoromycota</taxon>
        <taxon>Mortierellomycotina</taxon>
        <taxon>Mortierellomycetes</taxon>
        <taxon>Mortierellales</taxon>
        <taxon>Mortierellaceae</taxon>
        <taxon>Podila</taxon>
    </lineage>
</organism>
<accession>A0A9P5SQE7</accession>
<keyword evidence="3" id="KW-1185">Reference proteome</keyword>
<feature type="region of interest" description="Disordered" evidence="1">
    <location>
        <begin position="307"/>
        <end position="339"/>
    </location>
</feature>
<feature type="region of interest" description="Disordered" evidence="1">
    <location>
        <begin position="441"/>
        <end position="527"/>
    </location>
</feature>
<protein>
    <recommendedName>
        <fullName evidence="4">Arrestin C-terminal-like domain-containing protein</fullName>
    </recommendedName>
</protein>